<evidence type="ECO:0000256" key="2">
    <source>
        <dbReference type="SAM" id="MobiDB-lite"/>
    </source>
</evidence>
<feature type="region of interest" description="Disordered" evidence="2">
    <location>
        <begin position="1"/>
        <end position="107"/>
    </location>
</feature>
<sequence length="502" mass="55620">MTQHPTTRSRTKATFEEDVIPKQEDSRSYPQVEPGIEDTEWEDEEDLRIGWDRVPVPRQSSVGDGTSARATPRKRKNIVRGSRKQTPLPPSPKPVTPRQKTADPSVFARESLVNQTLKGASFTSRYALDVFGTAIHLLRKPLSVLLFLWLLAIIVGRISTTLRAAFAPLCVIPGISSSPMCRTWDTVSSPASGKRISQWADYPKLIDVQSKTFEQLIDDSVGGSALSLEIKKAEMATTDLIALVRISQLRARDSLASSLTDFVEDAKRTGRGLQKLTSKVGGAVDNIMAVNDYALQSIESTRANQPSPWSLSGLVLWKPPRQTINEVVTKTFEEAMDVLSSNMQRLIIEAENNLQNLNALEERLATLHEIISREDSSLSSAKTELLAELWTKLGGNRKTLRNFENHLTLLNGLGEYRKQALVHVVAALQALRAMSEDMEDMRERVAAPNLIGSNVPAEVHMKSIRMGLDRLREGRIRAKKLEDAAVRRVLSLNGSDGEGDEA</sequence>
<feature type="coiled-coil region" evidence="1">
    <location>
        <begin position="340"/>
        <end position="370"/>
    </location>
</feature>
<dbReference type="EMBL" id="KL142374">
    <property type="protein sequence ID" value="KDR78981.1"/>
    <property type="molecule type" value="Genomic_DNA"/>
</dbReference>
<dbReference type="HOGENOM" id="CLU_026455_1_0_1"/>
<feature type="compositionally biased region" description="Basic residues" evidence="2">
    <location>
        <begin position="71"/>
        <end position="83"/>
    </location>
</feature>
<proteinExistence type="predicted"/>
<evidence type="ECO:0000256" key="1">
    <source>
        <dbReference type="SAM" id="Coils"/>
    </source>
</evidence>
<keyword evidence="3" id="KW-0472">Membrane</keyword>
<dbReference type="OrthoDB" id="4179406at2759"/>
<evidence type="ECO:0000313" key="4">
    <source>
        <dbReference type="EMBL" id="KDR78981.1"/>
    </source>
</evidence>
<name>A0A067T7A0_GALM3</name>
<keyword evidence="3" id="KW-0812">Transmembrane</keyword>
<organism evidence="4 5">
    <name type="scientific">Galerina marginata (strain CBS 339.88)</name>
    <dbReference type="NCBI Taxonomy" id="685588"/>
    <lineage>
        <taxon>Eukaryota</taxon>
        <taxon>Fungi</taxon>
        <taxon>Dikarya</taxon>
        <taxon>Basidiomycota</taxon>
        <taxon>Agaricomycotina</taxon>
        <taxon>Agaricomycetes</taxon>
        <taxon>Agaricomycetidae</taxon>
        <taxon>Agaricales</taxon>
        <taxon>Agaricineae</taxon>
        <taxon>Strophariaceae</taxon>
        <taxon>Galerina</taxon>
    </lineage>
</organism>
<evidence type="ECO:0000313" key="5">
    <source>
        <dbReference type="Proteomes" id="UP000027222"/>
    </source>
</evidence>
<dbReference type="AlphaFoldDB" id="A0A067T7A0"/>
<keyword evidence="3" id="KW-1133">Transmembrane helix</keyword>
<evidence type="ECO:0000256" key="3">
    <source>
        <dbReference type="SAM" id="Phobius"/>
    </source>
</evidence>
<accession>A0A067T7A0</accession>
<reference evidence="5" key="1">
    <citation type="journal article" date="2014" name="Proc. Natl. Acad. Sci. U.S.A.">
        <title>Extensive sampling of basidiomycete genomes demonstrates inadequacy of the white-rot/brown-rot paradigm for wood decay fungi.</title>
        <authorList>
            <person name="Riley R."/>
            <person name="Salamov A.A."/>
            <person name="Brown D.W."/>
            <person name="Nagy L.G."/>
            <person name="Floudas D."/>
            <person name="Held B.W."/>
            <person name="Levasseur A."/>
            <person name="Lombard V."/>
            <person name="Morin E."/>
            <person name="Otillar R."/>
            <person name="Lindquist E.A."/>
            <person name="Sun H."/>
            <person name="LaButti K.M."/>
            <person name="Schmutz J."/>
            <person name="Jabbour D."/>
            <person name="Luo H."/>
            <person name="Baker S.E."/>
            <person name="Pisabarro A.G."/>
            <person name="Walton J.D."/>
            <person name="Blanchette R.A."/>
            <person name="Henrissat B."/>
            <person name="Martin F."/>
            <person name="Cullen D."/>
            <person name="Hibbett D.S."/>
            <person name="Grigoriev I.V."/>
        </authorList>
    </citation>
    <scope>NUCLEOTIDE SEQUENCE [LARGE SCALE GENOMIC DNA]</scope>
    <source>
        <strain evidence="5">CBS 339.88</strain>
    </source>
</reference>
<dbReference type="Proteomes" id="UP000027222">
    <property type="component" value="Unassembled WGS sequence"/>
</dbReference>
<gene>
    <name evidence="4" type="ORF">GALMADRAFT_64512</name>
</gene>
<keyword evidence="5" id="KW-1185">Reference proteome</keyword>
<keyword evidence="1" id="KW-0175">Coiled coil</keyword>
<dbReference type="STRING" id="685588.A0A067T7A0"/>
<feature type="compositionally biased region" description="Basic and acidic residues" evidence="2">
    <location>
        <begin position="13"/>
        <end position="27"/>
    </location>
</feature>
<protein>
    <submittedName>
        <fullName evidence="4">Uncharacterized protein</fullName>
    </submittedName>
</protein>
<feature type="transmembrane region" description="Helical" evidence="3">
    <location>
        <begin position="144"/>
        <end position="166"/>
    </location>
</feature>
<feature type="compositionally biased region" description="Acidic residues" evidence="2">
    <location>
        <begin position="35"/>
        <end position="46"/>
    </location>
</feature>